<dbReference type="Proteomes" id="UP000297567">
    <property type="component" value="Unassembled WGS sequence"/>
</dbReference>
<organism evidence="1 2">
    <name type="scientific">Leptospira jelokensis</name>
    <dbReference type="NCBI Taxonomy" id="2484931"/>
    <lineage>
        <taxon>Bacteria</taxon>
        <taxon>Pseudomonadati</taxon>
        <taxon>Spirochaetota</taxon>
        <taxon>Spirochaetia</taxon>
        <taxon>Leptospirales</taxon>
        <taxon>Leptospiraceae</taxon>
        <taxon>Leptospira</taxon>
    </lineage>
</organism>
<evidence type="ECO:0000313" key="2">
    <source>
        <dbReference type="Proteomes" id="UP000297567"/>
    </source>
</evidence>
<reference evidence="1" key="1">
    <citation type="journal article" date="2019" name="PLoS Negl. Trop. Dis.">
        <title>Revisiting the worldwide diversity of Leptospira species in the environment.</title>
        <authorList>
            <person name="Vincent A.T."/>
            <person name="Schiettekatte O."/>
            <person name="Bourhy P."/>
            <person name="Veyrier F.J."/>
            <person name="Picardeau M."/>
        </authorList>
    </citation>
    <scope>NUCLEOTIDE SEQUENCE [LARGE SCALE GENOMIC DNA]</scope>
    <source>
        <strain evidence="1">201702451</strain>
    </source>
</reference>
<proteinExistence type="predicted"/>
<dbReference type="EMBL" id="RQGH01000007">
    <property type="protein sequence ID" value="TGL75549.1"/>
    <property type="molecule type" value="Genomic_DNA"/>
</dbReference>
<protein>
    <submittedName>
        <fullName evidence="1">Peptidase MA family protein</fullName>
    </submittedName>
</protein>
<gene>
    <name evidence="1" type="ORF">EHQ62_01585</name>
</gene>
<dbReference type="AlphaFoldDB" id="A0A4Z0ZXU8"/>
<accession>A0A4Z0ZXU8</accession>
<sequence>MGTKHCLVPMKRSFVLISFLLLTTLLYSDAERKLVPLKRGSSAEVLYFDFGDTAPTSFFQAEKLQEPKIEDLKLGFLDAAPGYYTGPDGGEVYQWAKNHYQWKRADGSVFTEWPTGIFKLDFPTGIGFVYAPAPPNCNGCSPTHVWNYPDNTKITKYWIANRKEYDTTFQKPLDFQNYLLVNETKFGKPKLEFENLVFYGSDKWNEFLRVFGAEGKTNLLITYLQSEFGFTNRGKVPVLLFDDYSSAKEYLGFDLPGAYEGEMGFGGKDALILCCGDQMPEKTGNAKFDADSLRRVNFSMVVQKLTRNIEQVSCLKTIAETGKSPTEEIIDPWFEEGFASYMESKFSDRKKIWIYSETEKLIRENKVPKSFKSLLDAKYKDNLPYVIGAILVKHLHDAYGKESIISYQKETCLGLGSILALQKVTGKNPDVLLKDSIKKFETDEIGLLKYAKPLSLMGITEMEPKFPNDFKLFLEKGFSLKESAKEVKSYDEIPNLSQIFTANVEDFSGKREGDFLGPGRSYFYLWKKGNYRWYGEGWEANVFPGNQIVYRGSNFTIVEWENGKKQYVAPNGDSVIFQNRETVQYSD</sequence>
<comment type="caution">
    <text evidence="1">The sequence shown here is derived from an EMBL/GenBank/DDBJ whole genome shotgun (WGS) entry which is preliminary data.</text>
</comment>
<evidence type="ECO:0000313" key="1">
    <source>
        <dbReference type="EMBL" id="TGL75549.1"/>
    </source>
</evidence>
<keyword evidence="2" id="KW-1185">Reference proteome</keyword>
<name>A0A4Z0ZXU8_9LEPT</name>